<organism evidence="1 2">
    <name type="scientific">Carpinus fangiana</name>
    <dbReference type="NCBI Taxonomy" id="176857"/>
    <lineage>
        <taxon>Eukaryota</taxon>
        <taxon>Viridiplantae</taxon>
        <taxon>Streptophyta</taxon>
        <taxon>Embryophyta</taxon>
        <taxon>Tracheophyta</taxon>
        <taxon>Spermatophyta</taxon>
        <taxon>Magnoliopsida</taxon>
        <taxon>eudicotyledons</taxon>
        <taxon>Gunneridae</taxon>
        <taxon>Pentapetalae</taxon>
        <taxon>rosids</taxon>
        <taxon>fabids</taxon>
        <taxon>Fagales</taxon>
        <taxon>Betulaceae</taxon>
        <taxon>Carpinus</taxon>
    </lineage>
</organism>
<proteinExistence type="predicted"/>
<dbReference type="EMBL" id="VIBQ01000084">
    <property type="protein sequence ID" value="KAB8670407.1"/>
    <property type="molecule type" value="Genomic_DNA"/>
</dbReference>
<comment type="caution">
    <text evidence="1">The sequence shown here is derived from an EMBL/GenBank/DDBJ whole genome shotgun (WGS) entry which is preliminary data.</text>
</comment>
<protein>
    <submittedName>
        <fullName evidence="1">Uncharacterized protein</fullName>
    </submittedName>
</protein>
<sequence>MLNNPGPCADDVYRDALHLLYIHKHNLARNEPPDAFGARGARKTARIRPELVEQGWSIEKCKVQLHWDASLRVGPADAVNGGRIPELIEELAVRLSWIETDCEHRPLVAHSIAVHYMKLSLGPVTSNRMICRTVNMPALEVNCGIVKAELRVIGVVSLHLVEKGECRPVAPVVEVAPDQGAIGKRKFRVVRSGQALIDWKCNGRLLGASLADRIV</sequence>
<dbReference type="Proteomes" id="UP000327013">
    <property type="component" value="Unassembled WGS sequence"/>
</dbReference>
<name>A0A5N6L3S3_9ROSI</name>
<keyword evidence="2" id="KW-1185">Reference proteome</keyword>
<evidence type="ECO:0000313" key="2">
    <source>
        <dbReference type="Proteomes" id="UP000327013"/>
    </source>
</evidence>
<evidence type="ECO:0000313" key="1">
    <source>
        <dbReference type="EMBL" id="KAB8670407.1"/>
    </source>
</evidence>
<gene>
    <name evidence="1" type="ORF">FH972_026320</name>
</gene>
<accession>A0A5N6L3S3</accession>
<reference evidence="1 2" key="1">
    <citation type="submission" date="2019-06" db="EMBL/GenBank/DDBJ databases">
        <title>A chromosomal-level reference genome of Carpinus fangiana (Coryloideae, Betulaceae).</title>
        <authorList>
            <person name="Yang X."/>
            <person name="Wang Z."/>
            <person name="Zhang L."/>
            <person name="Hao G."/>
            <person name="Liu J."/>
            <person name="Yang Y."/>
        </authorList>
    </citation>
    <scope>NUCLEOTIDE SEQUENCE [LARGE SCALE GENOMIC DNA]</scope>
    <source>
        <strain evidence="1">Cfa_2016G</strain>
        <tissue evidence="1">Leaf</tissue>
    </source>
</reference>
<dbReference type="AlphaFoldDB" id="A0A5N6L3S3"/>